<keyword evidence="4" id="KW-1185">Reference proteome</keyword>
<evidence type="ECO:0000313" key="4">
    <source>
        <dbReference type="Proteomes" id="UP001218170"/>
    </source>
</evidence>
<evidence type="ECO:0000313" key="3">
    <source>
        <dbReference type="EMBL" id="MDD7961150.1"/>
    </source>
</evidence>
<gene>
    <name evidence="3" type="ORF">PUW80_02170</name>
</gene>
<name>A0ABT5SEB3_9MICO</name>
<dbReference type="PROSITE" id="PS51257">
    <property type="entry name" value="PROKAR_LIPOPROTEIN"/>
    <property type="match status" value="1"/>
</dbReference>
<dbReference type="EMBL" id="JAQZCI010000001">
    <property type="protein sequence ID" value="MDD7961150.1"/>
    <property type="molecule type" value="Genomic_DNA"/>
</dbReference>
<accession>A0ABT5SEB3</accession>
<organism evidence="3 4">
    <name type="scientific">Microbacterium thalli</name>
    <dbReference type="NCBI Taxonomy" id="3027921"/>
    <lineage>
        <taxon>Bacteria</taxon>
        <taxon>Bacillati</taxon>
        <taxon>Actinomycetota</taxon>
        <taxon>Actinomycetes</taxon>
        <taxon>Micrococcales</taxon>
        <taxon>Microbacteriaceae</taxon>
        <taxon>Microbacterium</taxon>
    </lineage>
</organism>
<keyword evidence="2" id="KW-0732">Signal</keyword>
<proteinExistence type="predicted"/>
<feature type="signal peptide" evidence="2">
    <location>
        <begin position="1"/>
        <end position="28"/>
    </location>
</feature>
<protein>
    <recommendedName>
        <fullName evidence="5">Secreted protein</fullName>
    </recommendedName>
</protein>
<evidence type="ECO:0000256" key="2">
    <source>
        <dbReference type="SAM" id="SignalP"/>
    </source>
</evidence>
<comment type="caution">
    <text evidence="3">The sequence shown here is derived from an EMBL/GenBank/DDBJ whole genome shotgun (WGS) entry which is preliminary data.</text>
</comment>
<feature type="region of interest" description="Disordered" evidence="1">
    <location>
        <begin position="26"/>
        <end position="47"/>
    </location>
</feature>
<dbReference type="Proteomes" id="UP001218170">
    <property type="component" value="Unassembled WGS sequence"/>
</dbReference>
<evidence type="ECO:0000256" key="1">
    <source>
        <dbReference type="SAM" id="MobiDB-lite"/>
    </source>
</evidence>
<dbReference type="RefSeq" id="WP_274263765.1">
    <property type="nucleotide sequence ID" value="NZ_JAQZCI010000001.1"/>
</dbReference>
<reference evidence="3 4" key="1">
    <citation type="submission" date="2023-02" db="EMBL/GenBank/DDBJ databases">
        <title>Study of novel species of the Microbacterium genus.</title>
        <authorList>
            <person name="Arroyo-Herrera I."/>
            <person name="Roman-Ponce B."/>
            <person name="Vasquez-Murrieta M.S."/>
        </authorList>
    </citation>
    <scope>NUCLEOTIDE SEQUENCE [LARGE SCALE GENOMIC DNA]</scope>
    <source>
        <strain evidence="3 4">NE1TT3</strain>
    </source>
</reference>
<feature type="chain" id="PRO_5046469086" description="Secreted protein" evidence="2">
    <location>
        <begin position="29"/>
        <end position="242"/>
    </location>
</feature>
<evidence type="ECO:0008006" key="5">
    <source>
        <dbReference type="Google" id="ProtNLM"/>
    </source>
</evidence>
<sequence>MTTRTTTATGLLLLAALALAGCATSPGAGDTSGTPDAPATESAAPGGDAELDAAWLDGGRAIGIVTWGSSSCQPIAGEATASGQTVTVEITDQGDACTRDYVPRASFVPLPEGVDPSQDVEVVVTGTFAGDTDLDGIPGATPPAAGESAEMMPSAGWFDDGGLVLLTYGSSSCPPMFETVELGAAGEVRAVEAAAAADQVCTMDYAPRLSVLGVGEVSDDDRPGELVLVSATGDEQRIAITG</sequence>